<keyword evidence="1" id="KW-1133">Transmembrane helix</keyword>
<gene>
    <name evidence="3" type="ORF">GCM10010970_26170</name>
</gene>
<dbReference type="Gene3D" id="3.30.70.1230">
    <property type="entry name" value="Nucleotide cyclase"/>
    <property type="match status" value="1"/>
</dbReference>
<feature type="transmembrane region" description="Helical" evidence="1">
    <location>
        <begin position="390"/>
        <end position="410"/>
    </location>
</feature>
<accession>A0ABQ2PAR4</accession>
<evidence type="ECO:0000313" key="4">
    <source>
        <dbReference type="Proteomes" id="UP000637267"/>
    </source>
</evidence>
<reference evidence="4" key="1">
    <citation type="journal article" date="2019" name="Int. J. Syst. Evol. Microbiol.">
        <title>The Global Catalogue of Microorganisms (GCM) 10K type strain sequencing project: providing services to taxonomists for standard genome sequencing and annotation.</title>
        <authorList>
            <consortium name="The Broad Institute Genomics Platform"/>
            <consortium name="The Broad Institute Genome Sequencing Center for Infectious Disease"/>
            <person name="Wu L."/>
            <person name="Ma J."/>
        </authorList>
    </citation>
    <scope>NUCLEOTIDE SEQUENCE [LARGE SCALE GENOMIC DNA]</scope>
    <source>
        <strain evidence="4">CGMCC 1.8859</strain>
    </source>
</reference>
<dbReference type="PANTHER" id="PTHR43081">
    <property type="entry name" value="ADENYLATE CYCLASE, TERMINAL-DIFFERENTIATION SPECIFIC-RELATED"/>
    <property type="match status" value="1"/>
</dbReference>
<dbReference type="PANTHER" id="PTHR43081:SF1">
    <property type="entry name" value="ADENYLATE CYCLASE, TERMINAL-DIFFERENTIATION SPECIFIC"/>
    <property type="match status" value="1"/>
</dbReference>
<organism evidence="3 4">
    <name type="scientific">Silvimonas iriomotensis</name>
    <dbReference type="NCBI Taxonomy" id="449662"/>
    <lineage>
        <taxon>Bacteria</taxon>
        <taxon>Pseudomonadati</taxon>
        <taxon>Pseudomonadota</taxon>
        <taxon>Betaproteobacteria</taxon>
        <taxon>Neisseriales</taxon>
        <taxon>Chitinibacteraceae</taxon>
        <taxon>Silvimonas</taxon>
    </lineage>
</organism>
<feature type="transmembrane region" description="Helical" evidence="1">
    <location>
        <begin position="416"/>
        <end position="440"/>
    </location>
</feature>
<dbReference type="Pfam" id="PF00211">
    <property type="entry name" value="Guanylate_cyc"/>
    <property type="match status" value="1"/>
</dbReference>
<name>A0ABQ2PAR4_9NEIS</name>
<dbReference type="SMART" id="SM00044">
    <property type="entry name" value="CYCc"/>
    <property type="match status" value="1"/>
</dbReference>
<comment type="caution">
    <text evidence="3">The sequence shown here is derived from an EMBL/GenBank/DDBJ whole genome shotgun (WGS) entry which is preliminary data.</text>
</comment>
<keyword evidence="1" id="KW-0472">Membrane</keyword>
<evidence type="ECO:0000256" key="1">
    <source>
        <dbReference type="SAM" id="Phobius"/>
    </source>
</evidence>
<proteinExistence type="predicted"/>
<protein>
    <submittedName>
        <fullName evidence="3">Guanylate cyclase</fullName>
    </submittedName>
</protein>
<dbReference type="Pfam" id="PF05226">
    <property type="entry name" value="CHASE2"/>
    <property type="match status" value="1"/>
</dbReference>
<dbReference type="InterPro" id="IPR029787">
    <property type="entry name" value="Nucleotide_cyclase"/>
</dbReference>
<dbReference type="SMART" id="SM01080">
    <property type="entry name" value="CHASE2"/>
    <property type="match status" value="1"/>
</dbReference>
<dbReference type="CDD" id="cd07302">
    <property type="entry name" value="CHD"/>
    <property type="match status" value="1"/>
</dbReference>
<dbReference type="InterPro" id="IPR007890">
    <property type="entry name" value="CHASE2"/>
</dbReference>
<dbReference type="InterPro" id="IPR001054">
    <property type="entry name" value="A/G_cyclase"/>
</dbReference>
<feature type="transmembrane region" description="Helical" evidence="1">
    <location>
        <begin position="361"/>
        <end position="383"/>
    </location>
</feature>
<dbReference type="PROSITE" id="PS50125">
    <property type="entry name" value="GUANYLATE_CYCLASE_2"/>
    <property type="match status" value="1"/>
</dbReference>
<dbReference type="InterPro" id="IPR050697">
    <property type="entry name" value="Adenylyl/Guanylyl_Cyclase_3/4"/>
</dbReference>
<dbReference type="SUPFAM" id="SSF55073">
    <property type="entry name" value="Nucleotide cyclase"/>
    <property type="match status" value="1"/>
</dbReference>
<dbReference type="EMBL" id="BMLX01000003">
    <property type="protein sequence ID" value="GGP22613.1"/>
    <property type="molecule type" value="Genomic_DNA"/>
</dbReference>
<evidence type="ECO:0000313" key="3">
    <source>
        <dbReference type="EMBL" id="GGP22613.1"/>
    </source>
</evidence>
<keyword evidence="4" id="KW-1185">Reference proteome</keyword>
<keyword evidence="1" id="KW-0812">Transmembrane</keyword>
<dbReference type="Proteomes" id="UP000637267">
    <property type="component" value="Unassembled WGS sequence"/>
</dbReference>
<feature type="domain" description="Guanylate cyclase" evidence="2">
    <location>
        <begin position="480"/>
        <end position="613"/>
    </location>
</feature>
<evidence type="ECO:0000259" key="2">
    <source>
        <dbReference type="PROSITE" id="PS50125"/>
    </source>
</evidence>
<sequence length="733" mass="79696">MLRKHWPQIVMGLLCFVLLAAHALNALRLPALDRLDAYLYDTRVRLAADSGPDPRIAIIDIDEKSLAALGRWPWRRDVVARLVDQVFVRDHAKALGFDVVFAETDDSTGLATLRRLASGELSDVPEFATTLNRIAPRLDTDTRFATALAQRNTVLGFYFSQDPKAVSAGVLPPPALDAGDLAPVANAIPQAMHYGANLAQLQRAAAAGGHFVPTVDADGVIRRVPLLVQIDGQYYPALSLALVQQALGKAPISPVIEVGAGVPQLEALHVGHTRLAVDRYGRATVPYRGPARSFDYFSAIDVLNGNIPAATLVNRIVLLGATTPGLNDLRVTPVGEAYPGVEIHANLISAMLDGALPSRPGYLLGAEVVLLAVLTPLLVWLLARRPPLQSSVVVLVLLAVLAAGDVWLWRVQHVDFPFASTLTLVLLLYVLNMAWGYIFVTRRQSQLRELFGQYVVPELVDRMSADPGRYTMAGQSRELSILFTDVRRFTSISESMPPAELTQFMNAFLTEISTIIRSGQPGTIDKYIGDCVMAFWGAPIPDPLHAHNAVLAALNIVAAIRPLNQRFAARNWPQVVVGVGVHTGIATVGDMGSSYRLTYTAMGDAVNLSSRIESLTKFYGVPVLVSGATRDAAPGFVYREVDRVRVKGREDAVTLYEPLSSVADPLLQTQADGFAGVLVAYRARQWAEALRQLQILRSQADCALYGLWQARLETMQASPPPADWDGVHVFESK</sequence>